<feature type="region of interest" description="Disordered" evidence="1">
    <location>
        <begin position="1"/>
        <end position="102"/>
    </location>
</feature>
<feature type="compositionally biased region" description="Basic and acidic residues" evidence="1">
    <location>
        <begin position="39"/>
        <end position="51"/>
    </location>
</feature>
<feature type="compositionally biased region" description="Basic residues" evidence="1">
    <location>
        <begin position="88"/>
        <end position="102"/>
    </location>
</feature>
<gene>
    <name evidence="2" type="ORF">AVDCRST_MAG34-86</name>
</gene>
<keyword evidence="2" id="KW-0436">Ligase</keyword>
<proteinExistence type="predicted"/>
<dbReference type="GO" id="GO:0003910">
    <property type="term" value="F:DNA ligase (ATP) activity"/>
    <property type="evidence" value="ECO:0007669"/>
    <property type="project" value="UniProtKB-EC"/>
</dbReference>
<feature type="non-terminal residue" evidence="2">
    <location>
        <position position="115"/>
    </location>
</feature>
<organism evidence="2">
    <name type="scientific">uncultured Nocardioidaceae bacterium</name>
    <dbReference type="NCBI Taxonomy" id="253824"/>
    <lineage>
        <taxon>Bacteria</taxon>
        <taxon>Bacillati</taxon>
        <taxon>Actinomycetota</taxon>
        <taxon>Actinomycetes</taxon>
        <taxon>Propionibacteriales</taxon>
        <taxon>Nocardioidaceae</taxon>
        <taxon>environmental samples</taxon>
    </lineage>
</organism>
<feature type="compositionally biased region" description="Basic residues" evidence="1">
    <location>
        <begin position="52"/>
        <end position="72"/>
    </location>
</feature>
<accession>A0A6J4LBY6</accession>
<name>A0A6J4LBY6_9ACTN</name>
<evidence type="ECO:0000313" key="2">
    <source>
        <dbReference type="EMBL" id="CAA9328100.1"/>
    </source>
</evidence>
<protein>
    <submittedName>
        <fullName evidence="2">DNA_ligase_IV_Ku-like</fullName>
        <ecNumber evidence="2">6.5.1.1</ecNumber>
    </submittedName>
</protein>
<sequence>ERTPRLRAPRPPQAPTALRPPARGARCAAFLGRPTRPPPDPERGPARDRRAGPRPRPPHLHRRRQGHRRHRMVGGPRQQRPAAALRPSRPHGQRALRAHRHRLRLVVAPHQAAAL</sequence>
<dbReference type="EC" id="6.5.1.1" evidence="2"/>
<evidence type="ECO:0000256" key="1">
    <source>
        <dbReference type="SAM" id="MobiDB-lite"/>
    </source>
</evidence>
<feature type="non-terminal residue" evidence="2">
    <location>
        <position position="1"/>
    </location>
</feature>
<dbReference type="EMBL" id="CADCUI010000005">
    <property type="protein sequence ID" value="CAA9328100.1"/>
    <property type="molecule type" value="Genomic_DNA"/>
</dbReference>
<reference evidence="2" key="1">
    <citation type="submission" date="2020-02" db="EMBL/GenBank/DDBJ databases">
        <authorList>
            <person name="Meier V. D."/>
        </authorList>
    </citation>
    <scope>NUCLEOTIDE SEQUENCE</scope>
    <source>
        <strain evidence="2">AVDCRST_MAG34</strain>
    </source>
</reference>
<dbReference type="AlphaFoldDB" id="A0A6J4LBY6"/>